<evidence type="ECO:0000256" key="2">
    <source>
        <dbReference type="SAM" id="SignalP"/>
    </source>
</evidence>
<feature type="signal peptide" evidence="2">
    <location>
        <begin position="1"/>
        <end position="20"/>
    </location>
</feature>
<dbReference type="Gene3D" id="1.10.10.10">
    <property type="entry name" value="Winged helix-like DNA-binding domain superfamily/Winged helix DNA-binding domain"/>
    <property type="match status" value="1"/>
</dbReference>
<dbReference type="SMART" id="SM00421">
    <property type="entry name" value="HTH_LUXR"/>
    <property type="match status" value="1"/>
</dbReference>
<feature type="domain" description="HTH luxR-type" evidence="3">
    <location>
        <begin position="457"/>
        <end position="515"/>
    </location>
</feature>
<name>A0ABW5ZSP2_9FLAO</name>
<proteinExistence type="predicted"/>
<protein>
    <submittedName>
        <fullName evidence="4">Helix-turn-helix transcriptional regulator</fullName>
    </submittedName>
</protein>
<keyword evidence="5" id="KW-1185">Reference proteome</keyword>
<sequence length="520" mass="60373">MKIVLSTLLLIFNLSIYAQNSNLDICLKHIDSAYNTYEDQPELAKAYLDSIPEPVELNMKGHLADYYRLKVLLSDKLNNGAELFHNSLLALKYAKDENNFDIAGLSSIELFYNTYLSKQDSTAFTYLKDAESYYKKGNNINGLAEVKQMYAYIELHKKNYAKSNALILKHLSEYKSIKDDGYYYMYALFMLSSNYIHQGDLKKSHTYFQRLNALEKDSTISKYLYDVHKVSITLCIAEYHLDKIRLDSTMYYLKKAEAERYAMNTSDIELYFNIYKSYYEQIDDLVGKSNYIDSLANFQDKLLEKNMTASLNINESLIKSENLLTNESTKKIFNRNLAIILSLVLLVFLVVVTINYKKFKNSIEGYMSREKNSQHLKSNNEKLKVKVVGLEQYILKVKDEVKVISTVSEPLELRKNIKELYKDIHLKSATELTNGESHLDLINDLNAEFFNEIKSVYPQLNDSEIIICYYIFTGFKNKEIASFLNVSIRSVESTRYRITKKLELDSNLTNLADHLQNTFN</sequence>
<keyword evidence="1" id="KW-0812">Transmembrane</keyword>
<dbReference type="Proteomes" id="UP001597548">
    <property type="component" value="Unassembled WGS sequence"/>
</dbReference>
<organism evidence="4 5">
    <name type="scientific">Psychroserpens luteus</name>
    <dbReference type="NCBI Taxonomy" id="1434066"/>
    <lineage>
        <taxon>Bacteria</taxon>
        <taxon>Pseudomonadati</taxon>
        <taxon>Bacteroidota</taxon>
        <taxon>Flavobacteriia</taxon>
        <taxon>Flavobacteriales</taxon>
        <taxon>Flavobacteriaceae</taxon>
        <taxon>Psychroserpens</taxon>
    </lineage>
</organism>
<gene>
    <name evidence="4" type="ORF">ACFS29_10185</name>
</gene>
<evidence type="ECO:0000259" key="3">
    <source>
        <dbReference type="SMART" id="SM00421"/>
    </source>
</evidence>
<reference evidence="5" key="1">
    <citation type="journal article" date="2019" name="Int. J. Syst. Evol. Microbiol.">
        <title>The Global Catalogue of Microorganisms (GCM) 10K type strain sequencing project: providing services to taxonomists for standard genome sequencing and annotation.</title>
        <authorList>
            <consortium name="The Broad Institute Genomics Platform"/>
            <consortium name="The Broad Institute Genome Sequencing Center for Infectious Disease"/>
            <person name="Wu L."/>
            <person name="Ma J."/>
        </authorList>
    </citation>
    <scope>NUCLEOTIDE SEQUENCE [LARGE SCALE GENOMIC DNA]</scope>
    <source>
        <strain evidence="5">KCTC 32514</strain>
    </source>
</reference>
<dbReference type="Pfam" id="PF00196">
    <property type="entry name" value="GerE"/>
    <property type="match status" value="1"/>
</dbReference>
<dbReference type="SUPFAM" id="SSF48452">
    <property type="entry name" value="TPR-like"/>
    <property type="match status" value="1"/>
</dbReference>
<keyword evidence="1" id="KW-0472">Membrane</keyword>
<keyword evidence="1" id="KW-1133">Transmembrane helix</keyword>
<feature type="transmembrane region" description="Helical" evidence="1">
    <location>
        <begin position="337"/>
        <end position="356"/>
    </location>
</feature>
<comment type="caution">
    <text evidence="4">The sequence shown here is derived from an EMBL/GenBank/DDBJ whole genome shotgun (WGS) entry which is preliminary data.</text>
</comment>
<keyword evidence="2" id="KW-0732">Signal</keyword>
<evidence type="ECO:0000256" key="1">
    <source>
        <dbReference type="SAM" id="Phobius"/>
    </source>
</evidence>
<evidence type="ECO:0000313" key="5">
    <source>
        <dbReference type="Proteomes" id="UP001597548"/>
    </source>
</evidence>
<dbReference type="RefSeq" id="WP_194508024.1">
    <property type="nucleotide sequence ID" value="NZ_JADILU010000004.1"/>
</dbReference>
<dbReference type="EMBL" id="JBHUOS010000009">
    <property type="protein sequence ID" value="MFD2916009.1"/>
    <property type="molecule type" value="Genomic_DNA"/>
</dbReference>
<evidence type="ECO:0000313" key="4">
    <source>
        <dbReference type="EMBL" id="MFD2916009.1"/>
    </source>
</evidence>
<feature type="chain" id="PRO_5045104853" evidence="2">
    <location>
        <begin position="21"/>
        <end position="520"/>
    </location>
</feature>
<dbReference type="InterPro" id="IPR016032">
    <property type="entry name" value="Sig_transdc_resp-reg_C-effctor"/>
</dbReference>
<dbReference type="InterPro" id="IPR000792">
    <property type="entry name" value="Tscrpt_reg_LuxR_C"/>
</dbReference>
<dbReference type="InterPro" id="IPR011990">
    <property type="entry name" value="TPR-like_helical_dom_sf"/>
</dbReference>
<dbReference type="SUPFAM" id="SSF46894">
    <property type="entry name" value="C-terminal effector domain of the bipartite response regulators"/>
    <property type="match status" value="1"/>
</dbReference>
<dbReference type="InterPro" id="IPR036388">
    <property type="entry name" value="WH-like_DNA-bd_sf"/>
</dbReference>
<accession>A0ABW5ZSP2</accession>